<dbReference type="EMBL" id="CP002525">
    <property type="protein sequence ID" value="ADX98124.1"/>
    <property type="molecule type" value="Genomic_DNA"/>
</dbReference>
<gene>
    <name evidence="1" type="ordered locus">MSU_0592</name>
</gene>
<reference evidence="1 2" key="1">
    <citation type="journal article" date="2011" name="J. Bacteriol.">
        <title>Complete genome sequences of two hemotropic Mycoplasmas, Mycoplasma haemofelis strain Ohio2 and Mycoplasma suis strain Illinois.</title>
        <authorList>
            <person name="Messick J.B."/>
            <person name="Santos A.P."/>
            <person name="Guimaraes A.M."/>
        </authorList>
    </citation>
    <scope>NUCLEOTIDE SEQUENCE [LARGE SCALE GENOMIC DNA]</scope>
    <source>
        <strain evidence="1 2">Illinois</strain>
    </source>
</reference>
<accession>F0QRK4</accession>
<dbReference type="Proteomes" id="UP000007484">
    <property type="component" value="Chromosome"/>
</dbReference>
<dbReference type="HOGENOM" id="CLU_3292766_0_0_14"/>
<evidence type="ECO:0000313" key="1">
    <source>
        <dbReference type="EMBL" id="ADX98124.1"/>
    </source>
</evidence>
<proteinExistence type="predicted"/>
<dbReference type="STRING" id="768700.MSU_0592"/>
<dbReference type="KEGG" id="mss:MSU_0592"/>
<keyword evidence="2" id="KW-1185">Reference proteome</keyword>
<name>F0QRK4_MYCSL</name>
<protein>
    <submittedName>
        <fullName evidence="1">Uncharacterized protein</fullName>
    </submittedName>
</protein>
<evidence type="ECO:0000313" key="2">
    <source>
        <dbReference type="Proteomes" id="UP000007484"/>
    </source>
</evidence>
<dbReference type="RefSeq" id="WP_013609974.1">
    <property type="nucleotide sequence ID" value="NC_015155.1"/>
</dbReference>
<dbReference type="AlphaFoldDB" id="F0QRK4"/>
<organism evidence="1 2">
    <name type="scientific">Mycoplasma suis (strain Illinois)</name>
    <dbReference type="NCBI Taxonomy" id="768700"/>
    <lineage>
        <taxon>Bacteria</taxon>
        <taxon>Bacillati</taxon>
        <taxon>Mycoplasmatota</taxon>
        <taxon>Mollicutes</taxon>
        <taxon>Mycoplasmataceae</taxon>
        <taxon>Mycoplasma</taxon>
    </lineage>
</organism>
<sequence length="40" mass="4824">MRDNLNKYNSRTVNIKNSPEEERNKQLNEELYKIITSLDI</sequence>